<name>X1E9Z2_9ZZZZ</name>
<accession>X1E9Z2</accession>
<organism evidence="1">
    <name type="scientific">marine sediment metagenome</name>
    <dbReference type="NCBI Taxonomy" id="412755"/>
    <lineage>
        <taxon>unclassified sequences</taxon>
        <taxon>metagenomes</taxon>
        <taxon>ecological metagenomes</taxon>
    </lineage>
</organism>
<comment type="caution">
    <text evidence="1">The sequence shown here is derived from an EMBL/GenBank/DDBJ whole genome shotgun (WGS) entry which is preliminary data.</text>
</comment>
<dbReference type="EMBL" id="BART01031759">
    <property type="protein sequence ID" value="GAH17200.1"/>
    <property type="molecule type" value="Genomic_DNA"/>
</dbReference>
<sequence>MHLEGEKEVKDAFTKALNVYSNGNEDAKKLAEYWFFETVVRIHREGEGAGYTGLKPAGLDPGPMVPKVDKALDDGDISEVIKHLQNAVAEEITEHFKHVMHSKDYDVNDVPSARKHISAYLHLTLYSHHLYHFIKNPILHEKDEH</sequence>
<proteinExistence type="predicted"/>
<gene>
    <name evidence="1" type="ORF">S01H4_55088</name>
</gene>
<dbReference type="Pfam" id="PF20046">
    <property type="entry name" value="DUF6448"/>
    <property type="match status" value="1"/>
</dbReference>
<evidence type="ECO:0000313" key="1">
    <source>
        <dbReference type="EMBL" id="GAH17200.1"/>
    </source>
</evidence>
<dbReference type="InterPro" id="IPR045613">
    <property type="entry name" value="DUF6448"/>
</dbReference>
<dbReference type="AlphaFoldDB" id="X1E9Z2"/>
<reference evidence="1" key="1">
    <citation type="journal article" date="2014" name="Front. Microbiol.">
        <title>High frequency of phylogenetically diverse reductive dehalogenase-homologous genes in deep subseafloor sedimentary metagenomes.</title>
        <authorList>
            <person name="Kawai M."/>
            <person name="Futagami T."/>
            <person name="Toyoda A."/>
            <person name="Takaki Y."/>
            <person name="Nishi S."/>
            <person name="Hori S."/>
            <person name="Arai W."/>
            <person name="Tsubouchi T."/>
            <person name="Morono Y."/>
            <person name="Uchiyama I."/>
            <person name="Ito T."/>
            <person name="Fujiyama A."/>
            <person name="Inagaki F."/>
            <person name="Takami H."/>
        </authorList>
    </citation>
    <scope>NUCLEOTIDE SEQUENCE</scope>
    <source>
        <strain evidence="1">Expedition CK06-06</strain>
    </source>
</reference>
<protein>
    <submittedName>
        <fullName evidence="1">Uncharacterized protein</fullName>
    </submittedName>
</protein>